<organism evidence="1 2">
    <name type="scientific">Streptomyces flavidovirens</name>
    <dbReference type="NCBI Taxonomy" id="67298"/>
    <lineage>
        <taxon>Bacteria</taxon>
        <taxon>Bacillati</taxon>
        <taxon>Actinomycetota</taxon>
        <taxon>Actinomycetes</taxon>
        <taxon>Kitasatosporales</taxon>
        <taxon>Streptomycetaceae</taxon>
        <taxon>Streptomyces</taxon>
    </lineage>
</organism>
<proteinExistence type="predicted"/>
<reference evidence="1 2" key="1">
    <citation type="submission" date="2024-10" db="EMBL/GenBank/DDBJ databases">
        <title>The Natural Products Discovery Center: Release of the First 8490 Sequenced Strains for Exploring Actinobacteria Biosynthetic Diversity.</title>
        <authorList>
            <person name="Kalkreuter E."/>
            <person name="Kautsar S.A."/>
            <person name="Yang D."/>
            <person name="Bader C.D."/>
            <person name="Teijaro C.N."/>
            <person name="Fluegel L."/>
            <person name="Davis C.M."/>
            <person name="Simpson J.R."/>
            <person name="Lauterbach L."/>
            <person name="Steele A.D."/>
            <person name="Gui C."/>
            <person name="Meng S."/>
            <person name="Li G."/>
            <person name="Viehrig K."/>
            <person name="Ye F."/>
            <person name="Su P."/>
            <person name="Kiefer A.F."/>
            <person name="Nichols A."/>
            <person name="Cepeda A.J."/>
            <person name="Yan W."/>
            <person name="Fan B."/>
            <person name="Jiang Y."/>
            <person name="Adhikari A."/>
            <person name="Zheng C.-J."/>
            <person name="Schuster L."/>
            <person name="Cowan T.M."/>
            <person name="Smanski M.J."/>
            <person name="Chevrette M.G."/>
            <person name="De Carvalho L.P.S."/>
            <person name="Shen B."/>
        </authorList>
    </citation>
    <scope>NUCLEOTIDE SEQUENCE [LARGE SCALE GENOMIC DNA]</scope>
    <source>
        <strain evidence="1 2">NPDC003029</strain>
    </source>
</reference>
<dbReference type="Pfam" id="PF21848">
    <property type="entry name" value="DUF6907"/>
    <property type="match status" value="1"/>
</dbReference>
<sequence>MSNTVPASFKPSGALVTPYLPAIPAQPTAPRIEQPAEQPKTWSFIDRNTGERLSVTCLRGCELDHSHDIATPTDPDDIWCQTFRTNVTLPINENGAPEEFRVLSITTNVLPFSHTLAYRMPHVSIEMIDDHWIEGLDPDGLETVINTLAERLDTMREAHAELIRARAEYRGRK</sequence>
<dbReference type="RefSeq" id="WP_387893950.1">
    <property type="nucleotide sequence ID" value="NZ_JBIAPK010000001.1"/>
</dbReference>
<dbReference type="EMBL" id="JBIAPK010000001">
    <property type="protein sequence ID" value="MFF3338009.1"/>
    <property type="molecule type" value="Genomic_DNA"/>
</dbReference>
<dbReference type="Proteomes" id="UP001601976">
    <property type="component" value="Unassembled WGS sequence"/>
</dbReference>
<keyword evidence="2" id="KW-1185">Reference proteome</keyword>
<protein>
    <submittedName>
        <fullName evidence="1">DUF6907 domain-containing protein</fullName>
    </submittedName>
</protein>
<dbReference type="InterPro" id="IPR054202">
    <property type="entry name" value="DUF6907"/>
</dbReference>
<accession>A0ABW6R925</accession>
<gene>
    <name evidence="1" type="ORF">ACFYWW_04605</name>
</gene>
<comment type="caution">
    <text evidence="1">The sequence shown here is derived from an EMBL/GenBank/DDBJ whole genome shotgun (WGS) entry which is preliminary data.</text>
</comment>
<name>A0ABW6R925_9ACTN</name>
<evidence type="ECO:0000313" key="1">
    <source>
        <dbReference type="EMBL" id="MFF3338009.1"/>
    </source>
</evidence>
<evidence type="ECO:0000313" key="2">
    <source>
        <dbReference type="Proteomes" id="UP001601976"/>
    </source>
</evidence>